<proteinExistence type="predicted"/>
<gene>
    <name evidence="1" type="ORF">ISN26_07930</name>
</gene>
<comment type="caution">
    <text evidence="1">The sequence shown here is derived from an EMBL/GenBank/DDBJ whole genome shotgun (WGS) entry which is preliminary data.</text>
</comment>
<sequence>MAPPAKDSAPRLEGAAREGVLALAELTAQVAAYQFAVQSDEEAVTEIIEGFSDFLGGNGVVDRAALAKFWEGDSKSKKQLEAERRALVEHAARLLSERMAKLLLDVLGRTGGVALSAAAAARGRTLLRRIDENGPLYNDEETEKIFELFGGETLTTVSQLEDALAKVKPGPAPAPGAPLEKARREANIATSFFIACFATTWTLFIGNKEIGSALLGRYYRALCDQGLATEANLTKMLDDELGELRQVHELSFKAFGDVARRMGDYTGRVYLELAHASDGMLLTPRAARRAETLLTRMLSQEDIFTDAEERQLAAEYGEEMPGAKELEAAFDKILRAGAH</sequence>
<evidence type="ECO:0000313" key="2">
    <source>
        <dbReference type="Proteomes" id="UP000604381"/>
    </source>
</evidence>
<name>A0A930UGJ0_9GAMM</name>
<protein>
    <submittedName>
        <fullName evidence="1">Uncharacterized protein</fullName>
    </submittedName>
</protein>
<dbReference type="AlphaFoldDB" id="A0A930UGJ0"/>
<keyword evidence="2" id="KW-1185">Reference proteome</keyword>
<organism evidence="1 2">
    <name type="scientific">Candidatus Amphirhobacter heronislandensis</name>
    <dbReference type="NCBI Taxonomy" id="1732024"/>
    <lineage>
        <taxon>Bacteria</taxon>
        <taxon>Pseudomonadati</taxon>
        <taxon>Pseudomonadota</taxon>
        <taxon>Gammaproteobacteria</taxon>
        <taxon>Candidatus Tethybacterales</taxon>
        <taxon>Candidatus Tethybacteraceae</taxon>
        <taxon>Candidatus Amphirhobacter</taxon>
    </lineage>
</organism>
<accession>A0A930UGJ0</accession>
<evidence type="ECO:0000313" key="1">
    <source>
        <dbReference type="EMBL" id="MBF2735972.1"/>
    </source>
</evidence>
<reference evidence="1" key="1">
    <citation type="submission" date="2020-10" db="EMBL/GenBank/DDBJ databases">
        <title>An improved Amphimedon queenslandica hologenome assembly reveals how three proteobacterial symbionts can extend the metabolic phenotypic of their marine sponge host.</title>
        <authorList>
            <person name="Degnan B."/>
            <person name="Degnan S."/>
            <person name="Xiang X."/>
        </authorList>
    </citation>
    <scope>NUCLEOTIDE SEQUENCE</scope>
    <source>
        <strain evidence="1">AqS2</strain>
    </source>
</reference>
<dbReference type="Proteomes" id="UP000604381">
    <property type="component" value="Unassembled WGS sequence"/>
</dbReference>
<dbReference type="EMBL" id="JADHEI010000058">
    <property type="protein sequence ID" value="MBF2735972.1"/>
    <property type="molecule type" value="Genomic_DNA"/>
</dbReference>